<dbReference type="RefSeq" id="YP_009099115.1">
    <property type="nucleotide sequence ID" value="NC_025423.1"/>
</dbReference>
<dbReference type="KEGG" id="vg:22277014"/>
<keyword evidence="2" id="KW-1185">Reference proteome</keyword>
<reference evidence="1" key="1">
    <citation type="journal article" date="2014" name="Virology">
        <title>The odd one out: Bacillus ACT bacteriophage CP-51 exhibits unusual properties compared to related Spounavirinae W.Ph. and Bastille.</title>
        <authorList>
            <person name="Klumpp J."/>
            <person name="Schmuki M."/>
            <person name="Sozhamannan S."/>
            <person name="Beyer W."/>
            <person name="Fouts D.E."/>
            <person name="Bernbach V."/>
            <person name="Calendar R."/>
            <person name="Loessner M.J."/>
        </authorList>
    </citation>
    <scope>NUCLEOTIDE SEQUENCE [LARGE SCALE GENOMIC DNA]</scope>
</reference>
<protein>
    <submittedName>
        <fullName evidence="1">Uncharacterized protein</fullName>
    </submittedName>
</protein>
<dbReference type="EMBL" id="KF554508">
    <property type="protein sequence ID" value="AID50506.1"/>
    <property type="molecule type" value="Genomic_DNA"/>
</dbReference>
<dbReference type="OrthoDB" id="24952at10239"/>
<dbReference type="GeneID" id="22277014"/>
<name>A0A068EU40_9CAUD</name>
<organism evidence="1 2">
    <name type="scientific">Bacillus phage CP-51</name>
    <dbReference type="NCBI Taxonomy" id="1391188"/>
    <lineage>
        <taxon>Viruses</taxon>
        <taxon>Duplodnaviria</taxon>
        <taxon>Heunggongvirae</taxon>
        <taxon>Uroviricota</taxon>
        <taxon>Caudoviricetes</taxon>
        <taxon>Herelleviridae</taxon>
        <taxon>Spounavirinae</taxon>
        <taxon>Siminovitchvirus</taxon>
        <taxon>Siminovitchvirus CP51</taxon>
    </lineage>
</organism>
<accession>A0A068EU40</accession>
<sequence>MTNQQMYEVEGQYVPDLKAVAAVLNVPKVLKRDIQEGGALEGKVKLVNAEEVGDGIKAEATEEEWENFKAKTDEAVAKEVAEEVETVEEDDEEPQMISYVRDEDIMNTKEEILEQLPEFQTLKEFKDWYKDIDTHTVEYFAKAIGLTWTPTEHANIHRMRISMAMQRFFFPEMFKPKEGKKKKAKYGDLTTEELFKMVTAHKLDVKKTNNVPIDRMNAIMALKKAGKLPK</sequence>
<evidence type="ECO:0000313" key="1">
    <source>
        <dbReference type="EMBL" id="AID50506.1"/>
    </source>
</evidence>
<dbReference type="Proteomes" id="UP000027382">
    <property type="component" value="Segment"/>
</dbReference>
<proteinExistence type="predicted"/>
<evidence type="ECO:0000313" key="2">
    <source>
        <dbReference type="Proteomes" id="UP000027382"/>
    </source>
</evidence>